<dbReference type="KEGG" id="rhl:LPU83_pLPU83c_0369"/>
<gene>
    <name evidence="2" type="ORF">LPU83_pLPU83c_0369</name>
</gene>
<keyword evidence="3" id="KW-1185">Reference proteome</keyword>
<dbReference type="EMBL" id="HG916854">
    <property type="protein sequence ID" value="CDM60931.1"/>
    <property type="molecule type" value="Genomic_DNA"/>
</dbReference>
<dbReference type="PATRIC" id="fig|348824.6.peg.5092"/>
<dbReference type="SUPFAM" id="SSF48295">
    <property type="entry name" value="TrpR-like"/>
    <property type="match status" value="1"/>
</dbReference>
<dbReference type="GO" id="GO:0043565">
    <property type="term" value="F:sequence-specific DNA binding"/>
    <property type="evidence" value="ECO:0007669"/>
    <property type="project" value="InterPro"/>
</dbReference>
<feature type="domain" description="DNA-binding" evidence="1">
    <location>
        <begin position="1"/>
        <end position="65"/>
    </location>
</feature>
<dbReference type="AlphaFoldDB" id="W6S3N9"/>
<evidence type="ECO:0000313" key="2">
    <source>
        <dbReference type="EMBL" id="CDM60931.1"/>
    </source>
</evidence>
<accession>W6S3N9</accession>
<name>W6S3N9_9HYPH</name>
<evidence type="ECO:0000259" key="1">
    <source>
        <dbReference type="Pfam" id="PF13011"/>
    </source>
</evidence>
<proteinExistence type="predicted"/>
<geneLocation type="plasmid" evidence="2 3">
    <name>pLPU83c</name>
</geneLocation>
<dbReference type="Proteomes" id="UP000019443">
    <property type="component" value="Plasmid pLPU83c"/>
</dbReference>
<reference evidence="2" key="1">
    <citation type="submission" date="2013-11" db="EMBL/GenBank/DDBJ databases">
        <title>Draft genome sequence of the broad-host-range Rhizobium sp. LPU83 strain, a member of the low-genetic diversity Oregon-like Rhizobium sp. group.</title>
        <authorList>
            <person name="Wibberg D."/>
            <person name="Puehler A."/>
            <person name="Schlueter A."/>
        </authorList>
    </citation>
    <scope>NUCLEOTIDE SEQUENCE [LARGE SCALE GENOMIC DNA]</scope>
    <source>
        <strain evidence="2">LPU83</strain>
        <plasmid evidence="2">pLPU83c</plasmid>
    </source>
</reference>
<dbReference type="HOGENOM" id="CLU_188177_0_0_5"/>
<evidence type="ECO:0000313" key="3">
    <source>
        <dbReference type="Proteomes" id="UP000019443"/>
    </source>
</evidence>
<organism evidence="2 3">
    <name type="scientific">Rhizobium favelukesii</name>
    <dbReference type="NCBI Taxonomy" id="348824"/>
    <lineage>
        <taxon>Bacteria</taxon>
        <taxon>Pseudomonadati</taxon>
        <taxon>Pseudomonadota</taxon>
        <taxon>Alphaproteobacteria</taxon>
        <taxon>Hyphomicrobiales</taxon>
        <taxon>Rhizobiaceae</taxon>
        <taxon>Rhizobium/Agrobacterium group</taxon>
        <taxon>Rhizobium</taxon>
    </lineage>
</organism>
<dbReference type="InterPro" id="IPR024967">
    <property type="entry name" value="DNA-bd_IS481-type"/>
</dbReference>
<sequence>MNIHKNARLTPLRREEMAVSVLGGTLSKAQAARLYGVSPKIVSRWAERFRMSGRAGMMDHSSRPKPVLGRRIRLCASALSVFEGSV</sequence>
<keyword evidence="2" id="KW-0614">Plasmid</keyword>
<dbReference type="Pfam" id="PF13011">
    <property type="entry name" value="LZ_Tnp_IS481"/>
    <property type="match status" value="1"/>
</dbReference>
<dbReference type="Gene3D" id="1.10.10.10">
    <property type="entry name" value="Winged helix-like DNA-binding domain superfamily/Winged helix DNA-binding domain"/>
    <property type="match status" value="1"/>
</dbReference>
<protein>
    <submittedName>
        <fullName evidence="2">Insertion sequence transposase protein</fullName>
    </submittedName>
</protein>
<dbReference type="InterPro" id="IPR010921">
    <property type="entry name" value="Trp_repressor/repl_initiator"/>
</dbReference>
<dbReference type="InterPro" id="IPR036388">
    <property type="entry name" value="WH-like_DNA-bd_sf"/>
</dbReference>